<dbReference type="Pfam" id="PF05975">
    <property type="entry name" value="EcsB"/>
    <property type="match status" value="1"/>
</dbReference>
<dbReference type="InterPro" id="IPR010288">
    <property type="entry name" value="EcsB_ABC"/>
</dbReference>
<organism evidence="2 3">
    <name type="scientific">Cohnella faecalis</name>
    <dbReference type="NCBI Taxonomy" id="2315694"/>
    <lineage>
        <taxon>Bacteria</taxon>
        <taxon>Bacillati</taxon>
        <taxon>Bacillota</taxon>
        <taxon>Bacilli</taxon>
        <taxon>Bacillales</taxon>
        <taxon>Paenibacillaceae</taxon>
        <taxon>Cohnella</taxon>
    </lineage>
</organism>
<reference evidence="2 3" key="1">
    <citation type="submission" date="2018-09" db="EMBL/GenBank/DDBJ databases">
        <title>Cohnella cavernae sp. nov., isolated from a karst cave.</title>
        <authorList>
            <person name="Zhu H."/>
        </authorList>
    </citation>
    <scope>NUCLEOTIDE SEQUENCE [LARGE SCALE GENOMIC DNA]</scope>
    <source>
        <strain evidence="2 3">K2E09-144</strain>
    </source>
</reference>
<sequence length="426" mass="46503">MRKEAPSVPERRQEGNIGRIRQERAAAFRKEIFPYFRYVAQSGFGLVASAIAFSLLIGYVKLLRGVPESWPADWVGAACLLLAAFPTPLRTYLMPADSIFLLPMETNIYRHYLRPSIHKAIVKGTVRTAAMFAVYAPVYAAAPVTEKAADSRSLGLLAVMFAALGAWNAIAGWRERTLASSGLRLAVRSGRFAITAGAVFGLLLGPIVPAVIFAIAGAALCSACWRLGASHYVPWDRLIQEESAARRRWFRFLAWFVDVPEAPSRPVRRPWAAWVGKLVAWERRKAWTYLYTLTYIRGETFGAFYRLCLMAAFVLVAAQGIVVDTVILAVAVLAGGMQLSELGRLRAGENAFVAPLPQEGKASAAAFVGRVAGLAAAVFLSIAAFLPSAAENPLLAIVTVAACLGWMGWRVPRTISKRARNEDEED</sequence>
<feature type="transmembrane region" description="Helical" evidence="1">
    <location>
        <begin position="303"/>
        <end position="336"/>
    </location>
</feature>
<evidence type="ECO:0000256" key="1">
    <source>
        <dbReference type="SAM" id="Phobius"/>
    </source>
</evidence>
<dbReference type="GO" id="GO:0016020">
    <property type="term" value="C:membrane"/>
    <property type="evidence" value="ECO:0007669"/>
    <property type="project" value="InterPro"/>
</dbReference>
<feature type="transmembrane region" description="Helical" evidence="1">
    <location>
        <begin position="393"/>
        <end position="411"/>
    </location>
</feature>
<dbReference type="EMBL" id="QXJM01000039">
    <property type="protein sequence ID" value="RIE02847.1"/>
    <property type="molecule type" value="Genomic_DNA"/>
</dbReference>
<dbReference type="AlphaFoldDB" id="A0A398CSR1"/>
<keyword evidence="1" id="KW-0812">Transmembrane</keyword>
<keyword evidence="1" id="KW-0472">Membrane</keyword>
<keyword evidence="3" id="KW-1185">Reference proteome</keyword>
<gene>
    <name evidence="2" type="ORF">D3H35_19655</name>
</gene>
<name>A0A398CSR1_9BACL</name>
<feature type="transmembrane region" description="Helical" evidence="1">
    <location>
        <begin position="74"/>
        <end position="93"/>
    </location>
</feature>
<dbReference type="Proteomes" id="UP000266340">
    <property type="component" value="Unassembled WGS sequence"/>
</dbReference>
<keyword evidence="1" id="KW-1133">Transmembrane helix</keyword>
<protein>
    <submittedName>
        <fullName evidence="2">ABC transporter permease</fullName>
    </submittedName>
</protein>
<evidence type="ECO:0000313" key="2">
    <source>
        <dbReference type="EMBL" id="RIE02847.1"/>
    </source>
</evidence>
<proteinExistence type="predicted"/>
<comment type="caution">
    <text evidence="2">The sequence shown here is derived from an EMBL/GenBank/DDBJ whole genome shotgun (WGS) entry which is preliminary data.</text>
</comment>
<feature type="transmembrane region" description="Helical" evidence="1">
    <location>
        <begin position="154"/>
        <end position="171"/>
    </location>
</feature>
<feature type="transmembrane region" description="Helical" evidence="1">
    <location>
        <begin position="38"/>
        <end position="62"/>
    </location>
</feature>
<feature type="transmembrane region" description="Helical" evidence="1">
    <location>
        <begin position="192"/>
        <end position="220"/>
    </location>
</feature>
<evidence type="ECO:0000313" key="3">
    <source>
        <dbReference type="Proteomes" id="UP000266340"/>
    </source>
</evidence>
<feature type="transmembrane region" description="Helical" evidence="1">
    <location>
        <begin position="367"/>
        <end position="387"/>
    </location>
</feature>
<accession>A0A398CSR1</accession>